<dbReference type="AlphaFoldDB" id="A0AAV8SZ96"/>
<evidence type="ECO:0000313" key="2">
    <source>
        <dbReference type="EMBL" id="KAJ8759805.1"/>
    </source>
</evidence>
<keyword evidence="1" id="KW-0732">Signal</keyword>
<evidence type="ECO:0000313" key="3">
    <source>
        <dbReference type="Proteomes" id="UP001159364"/>
    </source>
</evidence>
<reference evidence="2 3" key="1">
    <citation type="submission" date="2021-09" db="EMBL/GenBank/DDBJ databases">
        <title>Genomic insights and catalytic innovation underlie evolution of tropane alkaloids biosynthesis.</title>
        <authorList>
            <person name="Wang Y.-J."/>
            <person name="Tian T."/>
            <person name="Huang J.-P."/>
            <person name="Huang S.-X."/>
        </authorList>
    </citation>
    <scope>NUCLEOTIDE SEQUENCE [LARGE SCALE GENOMIC DNA]</scope>
    <source>
        <strain evidence="2">KIB-2018</strain>
        <tissue evidence="2">Leaf</tissue>
    </source>
</reference>
<proteinExistence type="predicted"/>
<protein>
    <submittedName>
        <fullName evidence="2">Uncharacterized protein</fullName>
    </submittedName>
</protein>
<feature type="signal peptide" evidence="1">
    <location>
        <begin position="1"/>
        <end position="29"/>
    </location>
</feature>
<organism evidence="2 3">
    <name type="scientific">Erythroxylum novogranatense</name>
    <dbReference type="NCBI Taxonomy" id="1862640"/>
    <lineage>
        <taxon>Eukaryota</taxon>
        <taxon>Viridiplantae</taxon>
        <taxon>Streptophyta</taxon>
        <taxon>Embryophyta</taxon>
        <taxon>Tracheophyta</taxon>
        <taxon>Spermatophyta</taxon>
        <taxon>Magnoliopsida</taxon>
        <taxon>eudicotyledons</taxon>
        <taxon>Gunneridae</taxon>
        <taxon>Pentapetalae</taxon>
        <taxon>rosids</taxon>
        <taxon>fabids</taxon>
        <taxon>Malpighiales</taxon>
        <taxon>Erythroxylaceae</taxon>
        <taxon>Erythroxylum</taxon>
    </lineage>
</organism>
<dbReference type="Proteomes" id="UP001159364">
    <property type="component" value="Linkage Group LG07"/>
</dbReference>
<sequence length="82" mass="8872">MEEKKRLAVVTLLMTLCLGMLLVSEETACTPDGGGSACKDCIVEQMKFSCPKCVPILQCMGRCLWGGSSRSRCSNIAFDCCL</sequence>
<name>A0AAV8SZ96_9ROSI</name>
<comment type="caution">
    <text evidence="2">The sequence shown here is derived from an EMBL/GenBank/DDBJ whole genome shotgun (WGS) entry which is preliminary data.</text>
</comment>
<accession>A0AAV8SZ96</accession>
<feature type="chain" id="PRO_5044001145" evidence="1">
    <location>
        <begin position="30"/>
        <end position="82"/>
    </location>
</feature>
<evidence type="ECO:0000256" key="1">
    <source>
        <dbReference type="SAM" id="SignalP"/>
    </source>
</evidence>
<gene>
    <name evidence="2" type="ORF">K2173_009906</name>
</gene>
<keyword evidence="3" id="KW-1185">Reference proteome</keyword>
<dbReference type="EMBL" id="JAIWQS010000007">
    <property type="protein sequence ID" value="KAJ8759805.1"/>
    <property type="molecule type" value="Genomic_DNA"/>
</dbReference>